<sequence>MSVITTKHNIQKLISRRSLFVAGGVSTVASALGLHSLLNTRKEQALVTDPDGDEFIYRDGYIIKLN</sequence>
<evidence type="ECO:0000313" key="3">
    <source>
        <dbReference type="Proteomes" id="UP000239504"/>
    </source>
</evidence>
<protein>
    <submittedName>
        <fullName evidence="2">Uncharacterized protein</fullName>
    </submittedName>
</protein>
<dbReference type="EMBL" id="PJCH01000015">
    <property type="protein sequence ID" value="PQA86176.1"/>
    <property type="molecule type" value="Genomic_DNA"/>
</dbReference>
<dbReference type="RefSeq" id="WP_104831388.1">
    <property type="nucleotide sequence ID" value="NZ_PJCH01000015.1"/>
</dbReference>
<evidence type="ECO:0000256" key="1">
    <source>
        <dbReference type="SAM" id="Phobius"/>
    </source>
</evidence>
<dbReference type="Proteomes" id="UP000239504">
    <property type="component" value="Unassembled WGS sequence"/>
</dbReference>
<keyword evidence="1" id="KW-1133">Transmembrane helix</keyword>
<keyword evidence="3" id="KW-1185">Reference proteome</keyword>
<dbReference type="AlphaFoldDB" id="A0A2S7K132"/>
<evidence type="ECO:0000313" key="2">
    <source>
        <dbReference type="EMBL" id="PQA86176.1"/>
    </source>
</evidence>
<keyword evidence="1" id="KW-0812">Transmembrane</keyword>
<organism evidence="2 3">
    <name type="scientific">Hyphococcus luteus</name>
    <dbReference type="NCBI Taxonomy" id="2058213"/>
    <lineage>
        <taxon>Bacteria</taxon>
        <taxon>Pseudomonadati</taxon>
        <taxon>Pseudomonadota</taxon>
        <taxon>Alphaproteobacteria</taxon>
        <taxon>Parvularculales</taxon>
        <taxon>Parvularculaceae</taxon>
        <taxon>Hyphococcus</taxon>
    </lineage>
</organism>
<accession>A0A2S7K132</accession>
<feature type="transmembrane region" description="Helical" evidence="1">
    <location>
        <begin position="20"/>
        <end position="38"/>
    </location>
</feature>
<name>A0A2S7K132_9PROT</name>
<proteinExistence type="predicted"/>
<gene>
    <name evidence="2" type="ORF">CW354_17620</name>
</gene>
<reference evidence="2 3" key="1">
    <citation type="submission" date="2017-12" db="EMBL/GenBank/DDBJ databases">
        <authorList>
            <person name="Hurst M.R.H."/>
        </authorList>
    </citation>
    <scope>NUCLEOTIDE SEQUENCE [LARGE SCALE GENOMIC DNA]</scope>
    <source>
        <strain evidence="2 3">SY-3-19</strain>
    </source>
</reference>
<keyword evidence="1" id="KW-0472">Membrane</keyword>
<comment type="caution">
    <text evidence="2">The sequence shown here is derived from an EMBL/GenBank/DDBJ whole genome shotgun (WGS) entry which is preliminary data.</text>
</comment>